<name>A0A6H0KM13_9BACE</name>
<evidence type="ECO:0000313" key="3">
    <source>
        <dbReference type="Proteomes" id="UP000501780"/>
    </source>
</evidence>
<sequence>MRKFDLLNLLAMLCACLFFISCSGNDGEGDEPGGNGGGTNPEGKLVLSASASFINNDGRDAAVFTVRMGDTDITDKAKIYLGNDVFAGTSFTTTKVGDYTFFASYEGEISDKITIKAIAGIPDIPDDPQADKFDGFVHRVLVVQSTGTWCQYCPYMTAGIKSYLESDANTGDAVFAAAHNGDVMANDYSDAVNQWLSVSGYPTLSLNLDSRNKVQHQGEPAATASAISGAVSNTLRDAVHVGISASVSGTENSGILTVRARVKIGADGKYRIAAWLLEDGIRADQVNSTGLTDKDNFSIHNNVLRISSAASAYGVQLGENASSTKGSVKEYVCTLNLADAKVASLAKCRVVIFVTAPKDGKFTVNNVITCPINNSVAFEYE</sequence>
<dbReference type="InterPro" id="IPR036249">
    <property type="entry name" value="Thioredoxin-like_sf"/>
</dbReference>
<dbReference type="SUPFAM" id="SSF52833">
    <property type="entry name" value="Thioredoxin-like"/>
    <property type="match status" value="1"/>
</dbReference>
<evidence type="ECO:0000256" key="1">
    <source>
        <dbReference type="SAM" id="SignalP"/>
    </source>
</evidence>
<dbReference type="PROSITE" id="PS51257">
    <property type="entry name" value="PROKAR_LIPOPROTEIN"/>
    <property type="match status" value="1"/>
</dbReference>
<gene>
    <name evidence="2" type="ORF">BacF7301_05405</name>
</gene>
<dbReference type="RefSeq" id="WP_167960926.1">
    <property type="nucleotide sequence ID" value="NZ_CP050831.1"/>
</dbReference>
<protein>
    <submittedName>
        <fullName evidence="2">Omp28-related outer membrane protein</fullName>
    </submittedName>
</protein>
<organism evidence="2 3">
    <name type="scientific">Bacteroides faecium</name>
    <dbReference type="NCBI Taxonomy" id="2715212"/>
    <lineage>
        <taxon>Bacteria</taxon>
        <taxon>Pseudomonadati</taxon>
        <taxon>Bacteroidota</taxon>
        <taxon>Bacteroidia</taxon>
        <taxon>Bacteroidales</taxon>
        <taxon>Bacteroidaceae</taxon>
        <taxon>Bacteroides</taxon>
    </lineage>
</organism>
<dbReference type="Gene3D" id="2.60.40.10">
    <property type="entry name" value="Immunoglobulins"/>
    <property type="match status" value="1"/>
</dbReference>
<keyword evidence="3" id="KW-1185">Reference proteome</keyword>
<dbReference type="EMBL" id="CP050831">
    <property type="protein sequence ID" value="QIU93618.1"/>
    <property type="molecule type" value="Genomic_DNA"/>
</dbReference>
<evidence type="ECO:0000313" key="2">
    <source>
        <dbReference type="EMBL" id="QIU93618.1"/>
    </source>
</evidence>
<dbReference type="KEGG" id="bfc:BacF7301_05405"/>
<dbReference type="Proteomes" id="UP000501780">
    <property type="component" value="Chromosome"/>
</dbReference>
<feature type="signal peptide" evidence="1">
    <location>
        <begin position="1"/>
        <end position="24"/>
    </location>
</feature>
<dbReference type="Pfam" id="PF11551">
    <property type="entry name" value="Omp28"/>
    <property type="match status" value="1"/>
</dbReference>
<dbReference type="InterPro" id="IPR013783">
    <property type="entry name" value="Ig-like_fold"/>
</dbReference>
<feature type="chain" id="PRO_5026044754" evidence="1">
    <location>
        <begin position="25"/>
        <end position="381"/>
    </location>
</feature>
<dbReference type="InterPro" id="IPR021615">
    <property type="entry name" value="Omp28"/>
</dbReference>
<accession>A0A6H0KM13</accession>
<proteinExistence type="predicted"/>
<dbReference type="Gene3D" id="3.40.30.10">
    <property type="entry name" value="Glutaredoxin"/>
    <property type="match status" value="1"/>
</dbReference>
<reference evidence="2 3" key="1">
    <citation type="submission" date="2020-03" db="EMBL/GenBank/DDBJ databases">
        <title>Genomic analysis of Bacteroides faecium CBA7301.</title>
        <authorList>
            <person name="Kim J."/>
            <person name="Roh S.W."/>
        </authorList>
    </citation>
    <scope>NUCLEOTIDE SEQUENCE [LARGE SCALE GENOMIC DNA]</scope>
    <source>
        <strain evidence="2 3">CBA7301</strain>
    </source>
</reference>
<keyword evidence="1" id="KW-0732">Signal</keyword>
<dbReference type="AlphaFoldDB" id="A0A6H0KM13"/>